<organism evidence="3">
    <name type="scientific">freshwater metagenome</name>
    <dbReference type="NCBI Taxonomy" id="449393"/>
    <lineage>
        <taxon>unclassified sequences</taxon>
        <taxon>metagenomes</taxon>
        <taxon>ecological metagenomes</taxon>
    </lineage>
</organism>
<proteinExistence type="predicted"/>
<evidence type="ECO:0000313" key="3">
    <source>
        <dbReference type="EMBL" id="CAB4570335.1"/>
    </source>
</evidence>
<feature type="transmembrane region" description="Helical" evidence="1">
    <location>
        <begin position="12"/>
        <end position="35"/>
    </location>
</feature>
<feature type="transmembrane region" description="Helical" evidence="1">
    <location>
        <begin position="82"/>
        <end position="105"/>
    </location>
</feature>
<accession>A0A6J6E550</accession>
<name>A0A6J6E550_9ZZZZ</name>
<sequence>MDSKPEGRLPPIKSIAILLIAIPLLSACLISFHLVGKRDTGDYKPVLDLSVISSWSSILAVIAVIALLACVIATASIWRRSLILLLVVLFSIFNGSFAGLTLRIISAQTYGANIGAGLALSILLILFAIMVILDILALRRVRTIEE</sequence>
<keyword evidence="1" id="KW-0472">Membrane</keyword>
<feature type="transmembrane region" description="Helical" evidence="1">
    <location>
        <begin position="117"/>
        <end position="138"/>
    </location>
</feature>
<evidence type="ECO:0000256" key="1">
    <source>
        <dbReference type="SAM" id="Phobius"/>
    </source>
</evidence>
<protein>
    <submittedName>
        <fullName evidence="3">Unannotated protein</fullName>
    </submittedName>
</protein>
<dbReference type="PROSITE" id="PS51257">
    <property type="entry name" value="PROKAR_LIPOPROTEIN"/>
    <property type="match status" value="1"/>
</dbReference>
<gene>
    <name evidence="2" type="ORF">UFOPK1495_01039</name>
    <name evidence="4" type="ORF">UFOPK1603_01736</name>
    <name evidence="3" type="ORF">UFOPK1711_00464</name>
</gene>
<keyword evidence="1" id="KW-0812">Transmembrane</keyword>
<dbReference type="EMBL" id="CAEZTR010000019">
    <property type="protein sequence ID" value="CAB4570335.1"/>
    <property type="molecule type" value="Genomic_DNA"/>
</dbReference>
<dbReference type="EMBL" id="CAEZSU010000103">
    <property type="protein sequence ID" value="CAB4553556.1"/>
    <property type="molecule type" value="Genomic_DNA"/>
</dbReference>
<keyword evidence="1" id="KW-1133">Transmembrane helix</keyword>
<evidence type="ECO:0000313" key="2">
    <source>
        <dbReference type="EMBL" id="CAB4553556.1"/>
    </source>
</evidence>
<feature type="transmembrane region" description="Helical" evidence="1">
    <location>
        <begin position="55"/>
        <end position="75"/>
    </location>
</feature>
<reference evidence="3" key="1">
    <citation type="submission" date="2020-05" db="EMBL/GenBank/DDBJ databases">
        <authorList>
            <person name="Chiriac C."/>
            <person name="Salcher M."/>
            <person name="Ghai R."/>
            <person name="Kavagutti S V."/>
        </authorList>
    </citation>
    <scope>NUCLEOTIDE SEQUENCE</scope>
</reference>
<evidence type="ECO:0000313" key="4">
    <source>
        <dbReference type="EMBL" id="CAB4580410.1"/>
    </source>
</evidence>
<dbReference type="EMBL" id="CAEZTG010000221">
    <property type="protein sequence ID" value="CAB4580410.1"/>
    <property type="molecule type" value="Genomic_DNA"/>
</dbReference>
<dbReference type="AlphaFoldDB" id="A0A6J6E550"/>